<dbReference type="AlphaFoldDB" id="A0AAF0YLG9"/>
<name>A0AAF0YLG9_9STAP</name>
<keyword evidence="9" id="KW-0472">Membrane</keyword>
<dbReference type="InterPro" id="IPR046342">
    <property type="entry name" value="CBS_dom_sf"/>
</dbReference>
<dbReference type="KEGG" id="nmy:CJ229_005855"/>
<evidence type="ECO:0000256" key="7">
    <source>
        <dbReference type="ARBA" id="ARBA00052482"/>
    </source>
</evidence>
<reference evidence="11 12" key="2">
    <citation type="submission" date="2023-10" db="EMBL/GenBank/DDBJ databases">
        <authorList>
            <person name="Choi B."/>
        </authorList>
    </citation>
    <scope>NUCLEOTIDE SEQUENCE [LARGE SCALE GENOMIC DNA]</scope>
    <source>
        <strain evidence="11 12">UMB0959</strain>
    </source>
</reference>
<evidence type="ECO:0000256" key="4">
    <source>
        <dbReference type="ARBA" id="ARBA00022741"/>
    </source>
</evidence>
<dbReference type="FunFam" id="3.40.50.300:FF:000425">
    <property type="entry name" value="Probable ABC transporter, ATP-binding subunit"/>
    <property type="match status" value="1"/>
</dbReference>
<keyword evidence="9" id="KW-1003">Cell membrane</keyword>
<accession>A0AAF0YLG9</accession>
<dbReference type="GO" id="GO:0015418">
    <property type="term" value="F:ABC-type quaternary ammonium compound transporting activity"/>
    <property type="evidence" value="ECO:0007669"/>
    <property type="project" value="UniProtKB-EC"/>
</dbReference>
<dbReference type="InterPro" id="IPR017871">
    <property type="entry name" value="ABC_transporter-like_CS"/>
</dbReference>
<keyword evidence="6" id="KW-0129">CBS domain</keyword>
<feature type="domain" description="ABC transporter" evidence="10">
    <location>
        <begin position="2"/>
        <end position="233"/>
    </location>
</feature>
<evidence type="ECO:0000256" key="2">
    <source>
        <dbReference type="ARBA" id="ARBA00022448"/>
    </source>
</evidence>
<dbReference type="GO" id="GO:0016887">
    <property type="term" value="F:ATP hydrolysis activity"/>
    <property type="evidence" value="ECO:0007669"/>
    <property type="project" value="UniProtKB-UniRule"/>
</dbReference>
<reference evidence="12" key="1">
    <citation type="submission" date="2017-09" db="EMBL/GenBank/DDBJ databases">
        <title>Bacterial strain isolated from the female urinary microbiota.</title>
        <authorList>
            <person name="Thomas-White K."/>
            <person name="Kumar N."/>
            <person name="Forster S."/>
            <person name="Putonti C."/>
            <person name="Lawley T."/>
            <person name="Wolfe A.J."/>
        </authorList>
    </citation>
    <scope>NUCLEOTIDE SEQUENCE [LARGE SCALE GENOMIC DNA]</scope>
    <source>
        <strain evidence="12">UMB0959</strain>
    </source>
</reference>
<dbReference type="GO" id="GO:0005524">
    <property type="term" value="F:ATP binding"/>
    <property type="evidence" value="ECO:0007669"/>
    <property type="project" value="UniProtKB-UniRule"/>
</dbReference>
<dbReference type="EMBL" id="CP136964">
    <property type="protein sequence ID" value="WOS95619.1"/>
    <property type="molecule type" value="Genomic_DNA"/>
</dbReference>
<dbReference type="Proteomes" id="UP000243626">
    <property type="component" value="Chromosome"/>
</dbReference>
<keyword evidence="4 9" id="KW-0547">Nucleotide-binding</keyword>
<evidence type="ECO:0000256" key="1">
    <source>
        <dbReference type="ARBA" id="ARBA00005417"/>
    </source>
</evidence>
<dbReference type="PROSITE" id="PS50893">
    <property type="entry name" value="ABC_TRANSPORTER_2"/>
    <property type="match status" value="1"/>
</dbReference>
<dbReference type="InterPro" id="IPR027417">
    <property type="entry name" value="P-loop_NTPase"/>
</dbReference>
<dbReference type="Gene3D" id="3.40.50.300">
    <property type="entry name" value="P-loop containing nucleotide triphosphate hydrolases"/>
    <property type="match status" value="1"/>
</dbReference>
<dbReference type="GO" id="GO:0006865">
    <property type="term" value="P:amino acid transport"/>
    <property type="evidence" value="ECO:0007669"/>
    <property type="project" value="UniProtKB-UniRule"/>
</dbReference>
<keyword evidence="5 9" id="KW-0067">ATP-binding</keyword>
<evidence type="ECO:0000259" key="10">
    <source>
        <dbReference type="PROSITE" id="PS50893"/>
    </source>
</evidence>
<evidence type="ECO:0000313" key="12">
    <source>
        <dbReference type="Proteomes" id="UP000243626"/>
    </source>
</evidence>
<comment type="subunit">
    <text evidence="9">The complex is probably composed of two ATP-binding proteins, two transmembrane proteins and a solute-binding protein.</text>
</comment>
<evidence type="ECO:0000256" key="3">
    <source>
        <dbReference type="ARBA" id="ARBA00022737"/>
    </source>
</evidence>
<organism evidence="11 12">
    <name type="scientific">Nosocomiicoccus massiliensis</name>
    <dbReference type="NCBI Taxonomy" id="1232430"/>
    <lineage>
        <taxon>Bacteria</taxon>
        <taxon>Bacillati</taxon>
        <taxon>Bacillota</taxon>
        <taxon>Bacilli</taxon>
        <taxon>Bacillales</taxon>
        <taxon>Staphylococcaceae</taxon>
        <taxon>Nosocomiicoccus</taxon>
    </lineage>
</organism>
<dbReference type="SUPFAM" id="SSF54631">
    <property type="entry name" value="CBS-domain pair"/>
    <property type="match status" value="1"/>
</dbReference>
<gene>
    <name evidence="11" type="ORF">CJ229_005855</name>
</gene>
<keyword evidence="3" id="KW-0677">Repeat</keyword>
<keyword evidence="9" id="KW-0997">Cell inner membrane</keyword>
<dbReference type="RefSeq" id="WP_102167869.1">
    <property type="nucleotide sequence ID" value="NZ_CP136964.1"/>
</dbReference>
<dbReference type="PANTHER" id="PTHR43117:SF4">
    <property type="entry name" value="OSMOPROTECTANT IMPORT ATP-BINDING PROTEIN OSMV"/>
    <property type="match status" value="1"/>
</dbReference>
<comment type="similarity">
    <text evidence="1 9">Belongs to the ABC transporter superfamily.</text>
</comment>
<evidence type="ECO:0000256" key="5">
    <source>
        <dbReference type="ARBA" id="ARBA00022840"/>
    </source>
</evidence>
<dbReference type="Pfam" id="PF00005">
    <property type="entry name" value="ABC_tran"/>
    <property type="match status" value="1"/>
</dbReference>
<protein>
    <recommendedName>
        <fullName evidence="9">Quaternary amine transport ATP-binding protein</fullName>
        <ecNumber evidence="9">7.6.2.9</ecNumber>
    </recommendedName>
</protein>
<dbReference type="NCBIfam" id="TIGR01186">
    <property type="entry name" value="proV"/>
    <property type="match status" value="1"/>
</dbReference>
<proteinExistence type="inferred from homology"/>
<keyword evidence="2 9" id="KW-0813">Transport</keyword>
<dbReference type="SUPFAM" id="SSF52540">
    <property type="entry name" value="P-loop containing nucleoside triphosphate hydrolases"/>
    <property type="match status" value="1"/>
</dbReference>
<dbReference type="EC" id="7.6.2.9" evidence="9"/>
<evidence type="ECO:0000313" key="11">
    <source>
        <dbReference type="EMBL" id="WOS95619.1"/>
    </source>
</evidence>
<dbReference type="InterPro" id="IPR005892">
    <property type="entry name" value="Gly-betaine_transp_ATP-bd"/>
</dbReference>
<dbReference type="PANTHER" id="PTHR43117">
    <property type="entry name" value="OSMOPROTECTANT IMPORT ATP-BINDING PROTEIN OSMV"/>
    <property type="match status" value="1"/>
</dbReference>
<evidence type="ECO:0000256" key="9">
    <source>
        <dbReference type="RuleBase" id="RU369116"/>
    </source>
</evidence>
<comment type="subunit">
    <text evidence="8">The complex is composed of two ATP-binding proteins (OpuCA), two transmembrane proteins (OpuCB and OpuCD) and a solute-binding protein (OpuCC).</text>
</comment>
<comment type="catalytic activity">
    <reaction evidence="7">
        <text>a quaternary ammonium(out) + ATP + H2O = a quaternary ammonium(in) + ADP + phosphate + H(+)</text>
        <dbReference type="Rhea" id="RHEA:11036"/>
        <dbReference type="ChEBI" id="CHEBI:15377"/>
        <dbReference type="ChEBI" id="CHEBI:15378"/>
        <dbReference type="ChEBI" id="CHEBI:30616"/>
        <dbReference type="ChEBI" id="CHEBI:35267"/>
        <dbReference type="ChEBI" id="CHEBI:43474"/>
        <dbReference type="ChEBI" id="CHEBI:456216"/>
        <dbReference type="EC" id="7.6.2.9"/>
    </reaction>
</comment>
<sequence length="363" mass="41892">MISFRNVTKAYCDFLAVDHINFDIESNELFVIIGPSGSGKTTTMEMINRLTEMTEGDIYIDDKNIKDINKVELRRSIGYVIQDVGLMPHMTISENISLVNRLKGEKKDENRIDELLRLVNMDESFKERYPEELSGGQQQRIGVIRALYSDPNIILMDEAFSALDPVTRSELQDELIHLQETIKKTIVFVTHDMDEALKIADRIAVMNDGKIEQIGTPEQLIFNPNNTFIQKFIGEERQRKYIMEHFKVKDFTNKSYPKALDESKDKLISIMKQQRISKIPVKIEGNYYAYDLFRLLEDDFELEDVVVLNENTDFNTAMNIISATKGKLHIVVDEMNNYTGVLDIQKLFSMLSTDSKRGEAYVE</sequence>
<dbReference type="PROSITE" id="PS00211">
    <property type="entry name" value="ABC_TRANSPORTER_1"/>
    <property type="match status" value="1"/>
</dbReference>
<keyword evidence="12" id="KW-1185">Reference proteome</keyword>
<dbReference type="GO" id="GO:0005886">
    <property type="term" value="C:plasma membrane"/>
    <property type="evidence" value="ECO:0007669"/>
    <property type="project" value="UniProtKB-SubCell"/>
</dbReference>
<dbReference type="SMART" id="SM00382">
    <property type="entry name" value="AAA"/>
    <property type="match status" value="1"/>
</dbReference>
<evidence type="ECO:0000256" key="6">
    <source>
        <dbReference type="ARBA" id="ARBA00023122"/>
    </source>
</evidence>
<dbReference type="InterPro" id="IPR003593">
    <property type="entry name" value="AAA+_ATPase"/>
</dbReference>
<evidence type="ECO:0000256" key="8">
    <source>
        <dbReference type="ARBA" id="ARBA00063934"/>
    </source>
</evidence>
<dbReference type="InterPro" id="IPR003439">
    <property type="entry name" value="ABC_transporter-like_ATP-bd"/>
</dbReference>
<dbReference type="GO" id="GO:0031460">
    <property type="term" value="P:glycine betaine transport"/>
    <property type="evidence" value="ECO:0007669"/>
    <property type="project" value="InterPro"/>
</dbReference>
<comment type="subcellular location">
    <subcellularLocation>
        <location evidence="9">Cell inner membrane</location>
        <topology evidence="9">Peripheral membrane protein</topology>
    </subcellularLocation>
</comment>